<dbReference type="SMART" id="SM00825">
    <property type="entry name" value="PKS_KS"/>
    <property type="match status" value="1"/>
</dbReference>
<dbReference type="GO" id="GO:0006633">
    <property type="term" value="P:fatty acid biosynthetic process"/>
    <property type="evidence" value="ECO:0007669"/>
    <property type="project" value="TreeGrafter"/>
</dbReference>
<feature type="domain" description="Ketosynthase family 3 (KS3)" evidence="4">
    <location>
        <begin position="1"/>
        <end position="395"/>
    </location>
</feature>
<keyword evidence="6" id="KW-1185">Reference proteome</keyword>
<proteinExistence type="inferred from homology"/>
<accession>A0A7G8PSF8</accession>
<dbReference type="PANTHER" id="PTHR11712:SF336">
    <property type="entry name" value="3-OXOACYL-[ACYL-CARRIER-PROTEIN] SYNTHASE, MITOCHONDRIAL"/>
    <property type="match status" value="1"/>
</dbReference>
<evidence type="ECO:0000259" key="4">
    <source>
        <dbReference type="PROSITE" id="PS52004"/>
    </source>
</evidence>
<dbReference type="PANTHER" id="PTHR11712">
    <property type="entry name" value="POLYKETIDE SYNTHASE-RELATED"/>
    <property type="match status" value="1"/>
</dbReference>
<evidence type="ECO:0000256" key="3">
    <source>
        <dbReference type="RuleBase" id="RU003694"/>
    </source>
</evidence>
<dbReference type="Pfam" id="PF02801">
    <property type="entry name" value="Ketoacyl-synt_C"/>
    <property type="match status" value="1"/>
</dbReference>
<dbReference type="PROSITE" id="PS52004">
    <property type="entry name" value="KS3_2"/>
    <property type="match status" value="1"/>
</dbReference>
<dbReference type="Proteomes" id="UP000515514">
    <property type="component" value="Chromosome"/>
</dbReference>
<dbReference type="GO" id="GO:0005829">
    <property type="term" value="C:cytosol"/>
    <property type="evidence" value="ECO:0007669"/>
    <property type="project" value="TreeGrafter"/>
</dbReference>
<organism evidence="5 6">
    <name type="scientific">Constantimarinum furrinae</name>
    <dbReference type="NCBI Taxonomy" id="2562285"/>
    <lineage>
        <taxon>Bacteria</taxon>
        <taxon>Pseudomonadati</taxon>
        <taxon>Bacteroidota</taxon>
        <taxon>Flavobacteriia</taxon>
        <taxon>Flavobacteriales</taxon>
        <taxon>Flavobacteriaceae</taxon>
        <taxon>Altibacter/Constantimarinum group</taxon>
        <taxon>Constantimarinum</taxon>
    </lineage>
</organism>
<name>A0A7G8PSF8_9FLAO</name>
<dbReference type="InterPro" id="IPR014030">
    <property type="entry name" value="Ketoacyl_synth_N"/>
</dbReference>
<reference evidence="5 6" key="1">
    <citation type="submission" date="2020-04" db="EMBL/GenBank/DDBJ databases">
        <title>Genome sequence of Altibacter aquimarinus strain ALE3EI.</title>
        <authorList>
            <person name="Oh H.-M."/>
            <person name="Jang D."/>
        </authorList>
    </citation>
    <scope>NUCLEOTIDE SEQUENCE [LARGE SCALE GENOMIC DNA]</scope>
    <source>
        <strain evidence="5 6">ALE3EI</strain>
    </source>
</reference>
<dbReference type="InterPro" id="IPR000794">
    <property type="entry name" value="Beta-ketoacyl_synthase"/>
</dbReference>
<dbReference type="InterPro" id="IPR016039">
    <property type="entry name" value="Thiolase-like"/>
</dbReference>
<dbReference type="Pfam" id="PF00109">
    <property type="entry name" value="ketoacyl-synt"/>
    <property type="match status" value="1"/>
</dbReference>
<evidence type="ECO:0000313" key="5">
    <source>
        <dbReference type="EMBL" id="QNJ97274.1"/>
    </source>
</evidence>
<dbReference type="EMBL" id="CP052909">
    <property type="protein sequence ID" value="QNJ97274.1"/>
    <property type="molecule type" value="Genomic_DNA"/>
</dbReference>
<dbReference type="AlphaFoldDB" id="A0A7G8PSF8"/>
<keyword evidence="2 3" id="KW-0808">Transferase</keyword>
<evidence type="ECO:0000256" key="1">
    <source>
        <dbReference type="ARBA" id="ARBA00008467"/>
    </source>
</evidence>
<protein>
    <submittedName>
        <fullName evidence="5">Beta-ketoacyl synthase</fullName>
    </submittedName>
</protein>
<dbReference type="SUPFAM" id="SSF53901">
    <property type="entry name" value="Thiolase-like"/>
    <property type="match status" value="2"/>
</dbReference>
<gene>
    <name evidence="5" type="ORF">ALE3EI_0697</name>
</gene>
<dbReference type="KEGG" id="alti:ALE3EI_0697"/>
<comment type="similarity">
    <text evidence="1 3">Belongs to the thiolase-like superfamily. Beta-ketoacyl-ACP synthases family.</text>
</comment>
<sequence length="396" mass="42895">MQQITKKASVLISILSIASISALGVSSEEIWRSYNARTPLFTEMRDNDGSFSEKPRWVSKLTFDGESALQQLQKENTGYKKLDRTVLLAIAAAKSSFLPEAFSEKRVGVNIGSSRGATALFEQYHNQYRLEGKVSAYASPTSTLGNISSWVGQELGIRGVEIEHSVTCSTAMHAMLNGIAWLEARMADVFLVGGSEAALTPFTFAQMDALKLYSRKSNAIACESMKFDKKRNSMVLGEGAAVAVLAKGQHAKAIGVIAGYGFASEKLEHGSSISENAACLQKSMKMALENAGMDTVDGIVMHAPGTVKGDMAELNAIDTVFNRKRPLLTSNKWLIGHTFGASGMMSVEMAVLMLQRNRWIENPFYNSIGQQKKLRSIMVNAVGFGGNAVSIIVSKP</sequence>
<evidence type="ECO:0000256" key="2">
    <source>
        <dbReference type="ARBA" id="ARBA00022679"/>
    </source>
</evidence>
<dbReference type="GO" id="GO:0004315">
    <property type="term" value="F:3-oxoacyl-[acyl-carrier-protein] synthase activity"/>
    <property type="evidence" value="ECO:0007669"/>
    <property type="project" value="TreeGrafter"/>
</dbReference>
<evidence type="ECO:0000313" key="6">
    <source>
        <dbReference type="Proteomes" id="UP000515514"/>
    </source>
</evidence>
<dbReference type="Gene3D" id="3.40.47.10">
    <property type="match status" value="1"/>
</dbReference>
<dbReference type="InterPro" id="IPR020841">
    <property type="entry name" value="PKS_Beta-ketoAc_synthase_dom"/>
</dbReference>
<dbReference type="InterPro" id="IPR014031">
    <property type="entry name" value="Ketoacyl_synth_C"/>
</dbReference>